<evidence type="ECO:0000259" key="8">
    <source>
        <dbReference type="PROSITE" id="PS50075"/>
    </source>
</evidence>
<feature type="domain" description="Carrier" evidence="8">
    <location>
        <begin position="808"/>
        <end position="883"/>
    </location>
</feature>
<dbReference type="Gene3D" id="1.10.1200.10">
    <property type="entry name" value="ACP-like"/>
    <property type="match status" value="1"/>
</dbReference>
<dbReference type="Pfam" id="PF00698">
    <property type="entry name" value="Acyl_transf_1"/>
    <property type="match status" value="1"/>
</dbReference>
<dbReference type="InterPro" id="IPR018201">
    <property type="entry name" value="Ketoacyl_synth_AS"/>
</dbReference>
<dbReference type="InterPro" id="IPR016036">
    <property type="entry name" value="Malonyl_transacylase_ACP-bd"/>
</dbReference>
<dbReference type="GO" id="GO:0031177">
    <property type="term" value="F:phosphopantetheine binding"/>
    <property type="evidence" value="ECO:0007669"/>
    <property type="project" value="InterPro"/>
</dbReference>
<feature type="region of interest" description="Disordered" evidence="7">
    <location>
        <begin position="2626"/>
        <end position="2653"/>
    </location>
</feature>
<dbReference type="InterPro" id="IPR036291">
    <property type="entry name" value="NAD(P)-bd_dom_sf"/>
</dbReference>
<dbReference type="Pfam" id="PF00975">
    <property type="entry name" value="Thioesterase"/>
    <property type="match status" value="2"/>
</dbReference>
<evidence type="ECO:0000256" key="2">
    <source>
        <dbReference type="ARBA" id="ARBA00022450"/>
    </source>
</evidence>
<proteinExistence type="predicted"/>
<dbReference type="InterPro" id="IPR014043">
    <property type="entry name" value="Acyl_transferase_dom"/>
</dbReference>
<dbReference type="InterPro" id="IPR029058">
    <property type="entry name" value="AB_hydrolase_fold"/>
</dbReference>
<dbReference type="SUPFAM" id="SSF52151">
    <property type="entry name" value="FabD/lysophospholipase-like"/>
    <property type="match status" value="1"/>
</dbReference>
<comment type="cofactor">
    <cofactor evidence="1">
        <name>pantetheine 4'-phosphate</name>
        <dbReference type="ChEBI" id="CHEBI:47942"/>
    </cofactor>
</comment>
<keyword evidence="4" id="KW-0808">Transferase</keyword>
<dbReference type="GO" id="GO:0004312">
    <property type="term" value="F:fatty acid synthase activity"/>
    <property type="evidence" value="ECO:0007669"/>
    <property type="project" value="TreeGrafter"/>
</dbReference>
<dbReference type="Proteomes" id="UP001152519">
    <property type="component" value="Unassembled WGS sequence"/>
</dbReference>
<feature type="compositionally biased region" description="Low complexity" evidence="7">
    <location>
        <begin position="2626"/>
        <end position="2650"/>
    </location>
</feature>
<dbReference type="InterPro" id="IPR001031">
    <property type="entry name" value="Thioesterase"/>
</dbReference>
<dbReference type="GO" id="GO:0071770">
    <property type="term" value="P:DIM/DIP cell wall layer assembly"/>
    <property type="evidence" value="ECO:0007669"/>
    <property type="project" value="TreeGrafter"/>
</dbReference>
<keyword evidence="11" id="KW-1185">Reference proteome</keyword>
<dbReference type="InterPro" id="IPR009081">
    <property type="entry name" value="PP-bd_ACP"/>
</dbReference>
<feature type="region of interest" description="Disordered" evidence="7">
    <location>
        <begin position="2147"/>
        <end position="2227"/>
    </location>
</feature>
<feature type="region of interest" description="Disordered" evidence="7">
    <location>
        <begin position="1308"/>
        <end position="1410"/>
    </location>
</feature>
<dbReference type="PANTHER" id="PTHR43775">
    <property type="entry name" value="FATTY ACID SYNTHASE"/>
    <property type="match status" value="1"/>
</dbReference>
<dbReference type="GO" id="GO:0017000">
    <property type="term" value="P:antibiotic biosynthetic process"/>
    <property type="evidence" value="ECO:0007669"/>
    <property type="project" value="UniProtKB-KW"/>
</dbReference>
<dbReference type="SUPFAM" id="SSF56801">
    <property type="entry name" value="Acetyl-CoA synthetase-like"/>
    <property type="match status" value="1"/>
</dbReference>
<keyword evidence="5" id="KW-0045">Antibiotic biosynthesis</keyword>
<accession>A0A9W4DSX0</accession>
<dbReference type="InterPro" id="IPR045851">
    <property type="entry name" value="AMP-bd_C_sf"/>
</dbReference>
<evidence type="ECO:0000313" key="11">
    <source>
        <dbReference type="Proteomes" id="UP001152519"/>
    </source>
</evidence>
<feature type="domain" description="Ketosynthase family 3 (KS3)" evidence="9">
    <location>
        <begin position="899"/>
        <end position="1341"/>
    </location>
</feature>
<dbReference type="InterPro" id="IPR025110">
    <property type="entry name" value="AMP-bd_C"/>
</dbReference>
<dbReference type="SUPFAM" id="SSF55048">
    <property type="entry name" value="Probable ACP-binding domain of malonyl-CoA ACP transacylase"/>
    <property type="match status" value="1"/>
</dbReference>
<dbReference type="CDD" id="cd00833">
    <property type="entry name" value="PKS"/>
    <property type="match status" value="1"/>
</dbReference>
<evidence type="ECO:0000256" key="6">
    <source>
        <dbReference type="ARBA" id="ARBA00023315"/>
    </source>
</evidence>
<dbReference type="Gene3D" id="3.30.300.30">
    <property type="match status" value="1"/>
</dbReference>
<dbReference type="Pfam" id="PF02801">
    <property type="entry name" value="Ketoacyl-synt_C"/>
    <property type="match status" value="1"/>
</dbReference>
<dbReference type="Gene3D" id="3.40.50.12780">
    <property type="entry name" value="N-terminal domain of ligase-like"/>
    <property type="match status" value="1"/>
</dbReference>
<dbReference type="PROSITE" id="PS00012">
    <property type="entry name" value="PHOSPHOPANTETHEINE"/>
    <property type="match status" value="2"/>
</dbReference>
<dbReference type="InterPro" id="IPR000873">
    <property type="entry name" value="AMP-dep_synth/lig_dom"/>
</dbReference>
<dbReference type="InterPro" id="IPR014031">
    <property type="entry name" value="Ketoacyl_synth_C"/>
</dbReference>
<protein>
    <submittedName>
        <fullName evidence="10">Thiotemplate mechanism natural product synthetase</fullName>
    </submittedName>
</protein>
<dbReference type="SUPFAM" id="SSF51735">
    <property type="entry name" value="NAD(P)-binding Rossmann-fold domains"/>
    <property type="match status" value="1"/>
</dbReference>
<evidence type="ECO:0000313" key="10">
    <source>
        <dbReference type="EMBL" id="CAG6395611.1"/>
    </source>
</evidence>
<dbReference type="InterPro" id="IPR016035">
    <property type="entry name" value="Acyl_Trfase/lysoPLipase"/>
</dbReference>
<dbReference type="InterPro" id="IPR020845">
    <property type="entry name" value="AMP-binding_CS"/>
</dbReference>
<dbReference type="InterPro" id="IPR016039">
    <property type="entry name" value="Thiolase-like"/>
</dbReference>
<evidence type="ECO:0000256" key="5">
    <source>
        <dbReference type="ARBA" id="ARBA00023194"/>
    </source>
</evidence>
<comment type="caution">
    <text evidence="10">The sequence shown here is derived from an EMBL/GenBank/DDBJ whole genome shotgun (WGS) entry which is preliminary data.</text>
</comment>
<dbReference type="Pfam" id="PF00501">
    <property type="entry name" value="AMP-binding"/>
    <property type="match status" value="1"/>
</dbReference>
<dbReference type="InterPro" id="IPR020841">
    <property type="entry name" value="PKS_Beta-ketoAc_synthase_dom"/>
</dbReference>
<dbReference type="PANTHER" id="PTHR43775:SF37">
    <property type="entry name" value="SI:DKEY-61P9.11"/>
    <property type="match status" value="1"/>
</dbReference>
<dbReference type="InterPro" id="IPR013968">
    <property type="entry name" value="PKS_KR"/>
</dbReference>
<dbReference type="SMART" id="SM00825">
    <property type="entry name" value="PKS_KS"/>
    <property type="match status" value="1"/>
</dbReference>
<dbReference type="Pfam" id="PF00550">
    <property type="entry name" value="PP-binding"/>
    <property type="match status" value="2"/>
</dbReference>
<feature type="compositionally biased region" description="Low complexity" evidence="7">
    <location>
        <begin position="1350"/>
        <end position="1368"/>
    </location>
</feature>
<dbReference type="EMBL" id="CAJSLV010000064">
    <property type="protein sequence ID" value="CAG6395611.1"/>
    <property type="molecule type" value="Genomic_DNA"/>
</dbReference>
<dbReference type="SUPFAM" id="SSF53474">
    <property type="entry name" value="alpha/beta-Hydrolases"/>
    <property type="match status" value="2"/>
</dbReference>
<dbReference type="PROSITE" id="PS00606">
    <property type="entry name" value="KS3_1"/>
    <property type="match status" value="1"/>
</dbReference>
<evidence type="ECO:0000256" key="3">
    <source>
        <dbReference type="ARBA" id="ARBA00022553"/>
    </source>
</evidence>
<dbReference type="PROSITE" id="PS52004">
    <property type="entry name" value="KS3_2"/>
    <property type="match status" value="1"/>
</dbReference>
<dbReference type="InterPro" id="IPR050091">
    <property type="entry name" value="PKS_NRPS_Biosynth_Enz"/>
</dbReference>
<dbReference type="InterPro" id="IPR036736">
    <property type="entry name" value="ACP-like_sf"/>
</dbReference>
<dbReference type="InterPro" id="IPR006162">
    <property type="entry name" value="Ppantetheine_attach_site"/>
</dbReference>
<dbReference type="Gene3D" id="3.40.50.1820">
    <property type="entry name" value="alpha/beta hydrolase"/>
    <property type="match status" value="2"/>
</dbReference>
<sequence length="2720" mass="283109">MPRSMNSHGPTGGVEPVVIARREDVALRLFAFPHAGGNHTAFQDWPAGLPDDVEVVSYALPGRGRRRKDAPHERFTDLVDDLVEMVQRLDDGAPFAFFGHSFGALVAFEVSRRLVGLRGRCPGLLMVSAHRAPHLPPDRPAHGLPHEEFLGRVRLWGLIPDELLQDEELLDLVLPPLRADLRLDEEYAPPAGGRLPVPCVVYGGSTDRTVAPGELRAWRDHFEGDVPVETLPGGHFYTVDSRQALLTGLTRQLDRLRTASGPSIAVAGSPYPPPTRSLWARFSEQADAAPDRPALSEGPRSWTYRELRDSALGLASELAGRGVEKGDVVGLLLPHSAEYAITLLTCFAAGTPACLLEKNWPPSLLAGFLAGAGVTTVVTTPDLVGLLPDTHTTPERLLVLTPERWTAPTAPTTPPPELPDVAPSDIALISMTSGTSGTPKAVLNTHLGCLYCFDARYALYPYQDTSRDGLNVFFAWECLRPLLQGRPAVVVPDDHVFDPVRLVGTLRQERITRIVVPPSLFESVLDHPAAGPGLADSLAHMEIVFLMGEVVPTRVVDKAAALLPPHVRVVNAYSTWESLDVSFADLLPRPPGTPPTGTSGCAPVGHVLDGSAAALLDDDGEPVPYGSVGELYVAGPGVATGYLDDPAKTAERFVPCPPALAGSAFAGQVFYRTGDRGRFLPGGGLELLGRTGDVVKLRGFKVSLRAVEAVLEDQEGVARVIVRPVQDPRTGQPSHLLAYVLGDDGSPSPTLLARSRGKAGRDLPEYARPRHVIGLDALPFTRSDSRKLDLSALPAPSEEPEPEPGAAGPLSTAEQRVADAWTEVLGLRAAGPDDNFFDVGGDSLSAARLSGLLAERYGIALPVVDVFQYATLRELAARCSGAAASPAVRERPRPPRQDGTRIAVVGMAGRFPGAQDIDAFWSNLKDGTDALTTFTAEQLRAKGVPEEVVTHPQWVAAAQLVDDADAFDAEMWGIGQREAVLMDPQHRLFVEVAATALEQSGYARRDNPYRRRTGVFAACGIDGYLIHHLEGGGLTRPLDPAGLFLTEIGNEKDYIATRVAYLLDLGGPAATVTSACSSALVAVAQAAQSLAAGQCDMALAGASSLNFPNFGYRYEEGLVGSVDGRVRPFDEAASGTLFGDAVGAVVLKRLDDALADGDHVWAVLSGYGVSNDGRMKAGYTAPSARAQEQCISDAIAMAGIGSEQISYVECHATATHVGDAIEVKGLSDAFARHRADGAAAPGPGECALGSVKGNIGHANCAAGITGLIKTVLCLHHRELVPTVNFHTVNPKLVDFVDHEGTPFTIQTHHEPWEVSPAQSPRRAGVSSFGIGGTNAHVVLEEPPPPPAPSPSARGGAPVGGVASAAEGALEGRDQPGGASSPSEGGSPVRSGPPAGDGPGEGSPVREEPSAHCALQLVTTSARSESALESTADALQRALEGLSAEETAGAVRAWHLTREAYPLRRAAVLDTATGEWLHRAAGNGARGATVAFVFSGQGSQTAAMARGLYRGRADGGRFRRHFDAAAEALAAHLGTDPAPLVLDADDASVQRPLTTQCGLFAVEYALARTLVDLGVRPVAVAGHSIGEYAAAALSGLLTLDEAAMLVAVRARATEESAPGGMLSVVGDEDRLAGWLAGREDLWTAALNAPGRTVVSGTPDALRAAAAELPAQGFTCRTVPVSHPFHSALMAPVAARLDAAAAHLPARVPDVPTASNLTGTWLDARHQPQTYWGEHVTSTVRWREDVATLLKWSPDVILEIGPGGVLTALTAKCLDAGQDSAPVALAALPHAADPAEDDERSLLSVLGELWCRGVDLDFAALHEGEPAGDPALRLLLPTYVFDRSRYWTKPDASPYVGRTSADGNEERTDGPLVRHVRKPAAHTRLYCFPYAGGDSSAVRSWAHAAPPWLDVVAVEPPGRGGRSGLPVPAGDDEDTAVLAHLAEAIAADAGDPGEAAVAFCGLSFGAALALDLLGGPLAGWAEDGRVAAFCAVGRAPLGPAAADPGAPADTYLMAPDEVRADPRWQQTVLPLLRADLAWDARTERRVTARRRATGRPPLAAPLQVHCGTHDPSFPPAAAPRWAAATSSPLVDVETHPGAHDFMLHERDAILARLLPFLSRLTPRPAHPGTWDGKVHEVRWEPLPAARAVAGDGEAAPGGTGATSGGAGGESAPGEAAGEPAPVASVASHGRSAPGEAAGVARAAGEPAPDGAPQGEPAPGGAAVAVGSPAGTMTPPGVPWGVYDAGTSAGFLQGVLNRADREAVLVCPPPGDGDAEAYCAGFLGVLRSLAEREARGGLTLVLPAAADSGLVAGLTRAFVLEEPGLRVRRVHVDPWPAGGWDGAAVGRLLGRVGGHPGEQDVLLRGGHLLARRLAPAVLPPLPPGTLGAADGGYLVTGGTGGIGRAVTDWLIHHQGVPPERVTVTGRTAPSGLRPGVRFLALDLAAPFDPGALAARTGPLAGVFHLAGALDDGVLRNLDASRLPAVLAPKLALPRLMELAGRAGAAWVTAFSSTSSLLGAAGQANYAAANGWSDAHAHWAHPGAGGPALVAVGWGTWEATGMAAANARAGEAARGGGESPLPAGTALALLGKVVAGLLSGSAPARNLAVCDIDWPASPWAGNPLVASLPAGQPAAAGRPAAERTPAADDATGAGDEADPVRSFLRAYVHRWDESRRLGELGLDSLDFARMRGDFARTFGKDVPLSALARPDQRLGQLYAFLSEC</sequence>
<feature type="compositionally biased region" description="Low complexity" evidence="7">
    <location>
        <begin position="1375"/>
        <end position="1387"/>
    </location>
</feature>
<evidence type="ECO:0000256" key="4">
    <source>
        <dbReference type="ARBA" id="ARBA00022679"/>
    </source>
</evidence>
<feature type="compositionally biased region" description="Gly residues" evidence="7">
    <location>
        <begin position="2153"/>
        <end position="2168"/>
    </location>
</feature>
<dbReference type="PROSITE" id="PS00455">
    <property type="entry name" value="AMP_BINDING"/>
    <property type="match status" value="1"/>
</dbReference>
<dbReference type="Gene3D" id="3.40.47.10">
    <property type="match status" value="1"/>
</dbReference>
<dbReference type="GO" id="GO:0006633">
    <property type="term" value="P:fatty acid biosynthetic process"/>
    <property type="evidence" value="ECO:0007669"/>
    <property type="project" value="InterPro"/>
</dbReference>
<reference evidence="10" key="1">
    <citation type="submission" date="2021-05" db="EMBL/GenBank/DDBJ databases">
        <authorList>
            <person name="Arsene-Ploetze F."/>
        </authorList>
    </citation>
    <scope>NUCLEOTIDE SEQUENCE</scope>
    <source>
        <strain evidence="10">DSM 42138</strain>
    </source>
</reference>
<dbReference type="InterPro" id="IPR020615">
    <property type="entry name" value="Thiolase_acyl_enz_int_AS"/>
</dbReference>
<keyword evidence="3" id="KW-0597">Phosphoprotein</keyword>
<dbReference type="Gene3D" id="3.40.366.10">
    <property type="entry name" value="Malonyl-Coenzyme A Acyl Carrier Protein, domain 2"/>
    <property type="match status" value="1"/>
</dbReference>
<dbReference type="Pfam" id="PF13193">
    <property type="entry name" value="AMP-binding_C"/>
    <property type="match status" value="1"/>
</dbReference>
<dbReference type="Gene3D" id="3.30.70.3290">
    <property type="match status" value="1"/>
</dbReference>
<dbReference type="PROSITE" id="PS00098">
    <property type="entry name" value="THIOLASE_1"/>
    <property type="match status" value="1"/>
</dbReference>
<dbReference type="InterPro" id="IPR014030">
    <property type="entry name" value="Ketoacyl_synth_N"/>
</dbReference>
<dbReference type="InterPro" id="IPR001227">
    <property type="entry name" value="Ac_transferase_dom_sf"/>
</dbReference>
<organism evidence="10 11">
    <name type="scientific">Actinacidiphila cocklensis</name>
    <dbReference type="NCBI Taxonomy" id="887465"/>
    <lineage>
        <taxon>Bacteria</taxon>
        <taxon>Bacillati</taxon>
        <taxon>Actinomycetota</taxon>
        <taxon>Actinomycetes</taxon>
        <taxon>Kitasatosporales</taxon>
        <taxon>Streptomycetaceae</taxon>
        <taxon>Actinacidiphila</taxon>
    </lineage>
</organism>
<dbReference type="Pfam" id="PF00109">
    <property type="entry name" value="ketoacyl-synt"/>
    <property type="match status" value="1"/>
</dbReference>
<dbReference type="SMART" id="SM00822">
    <property type="entry name" value="PKS_KR"/>
    <property type="match status" value="1"/>
</dbReference>
<feature type="region of interest" description="Disordered" evidence="7">
    <location>
        <begin position="792"/>
        <end position="813"/>
    </location>
</feature>
<dbReference type="GO" id="GO:0005737">
    <property type="term" value="C:cytoplasm"/>
    <property type="evidence" value="ECO:0007669"/>
    <property type="project" value="TreeGrafter"/>
</dbReference>
<dbReference type="GO" id="GO:0005886">
    <property type="term" value="C:plasma membrane"/>
    <property type="evidence" value="ECO:0007669"/>
    <property type="project" value="TreeGrafter"/>
</dbReference>
<dbReference type="InterPro" id="IPR020806">
    <property type="entry name" value="PKS_PP-bd"/>
</dbReference>
<keyword evidence="2" id="KW-0596">Phosphopantetheine</keyword>
<feature type="compositionally biased region" description="Low complexity" evidence="7">
    <location>
        <begin position="2169"/>
        <end position="2227"/>
    </location>
</feature>
<evidence type="ECO:0000256" key="7">
    <source>
        <dbReference type="SAM" id="MobiDB-lite"/>
    </source>
</evidence>
<dbReference type="PROSITE" id="PS50075">
    <property type="entry name" value="CARRIER"/>
    <property type="match status" value="1"/>
</dbReference>
<keyword evidence="6" id="KW-0012">Acyltransferase</keyword>
<gene>
    <name evidence="10" type="ORF">SCOCK_340035</name>
</gene>
<name>A0A9W4DSX0_9ACTN</name>
<dbReference type="SMART" id="SM00823">
    <property type="entry name" value="PKS_PP"/>
    <property type="match status" value="1"/>
</dbReference>
<dbReference type="SUPFAM" id="SSF53901">
    <property type="entry name" value="Thiolase-like"/>
    <property type="match status" value="1"/>
</dbReference>
<dbReference type="Gene3D" id="3.40.50.720">
    <property type="entry name" value="NAD(P)-binding Rossmann-like Domain"/>
    <property type="match status" value="1"/>
</dbReference>
<dbReference type="InterPro" id="IPR042099">
    <property type="entry name" value="ANL_N_sf"/>
</dbReference>
<dbReference type="InterPro" id="IPR057326">
    <property type="entry name" value="KR_dom"/>
</dbReference>
<dbReference type="SUPFAM" id="SSF47336">
    <property type="entry name" value="ACP-like"/>
    <property type="match status" value="1"/>
</dbReference>
<dbReference type="Pfam" id="PF08659">
    <property type="entry name" value="KR"/>
    <property type="match status" value="1"/>
</dbReference>
<evidence type="ECO:0000259" key="9">
    <source>
        <dbReference type="PROSITE" id="PS52004"/>
    </source>
</evidence>
<evidence type="ECO:0000256" key="1">
    <source>
        <dbReference type="ARBA" id="ARBA00001957"/>
    </source>
</evidence>
<dbReference type="GO" id="GO:0004315">
    <property type="term" value="F:3-oxoacyl-[acyl-carrier-protein] synthase activity"/>
    <property type="evidence" value="ECO:0007669"/>
    <property type="project" value="InterPro"/>
</dbReference>
<dbReference type="SMART" id="SM00827">
    <property type="entry name" value="PKS_AT"/>
    <property type="match status" value="1"/>
</dbReference>